<evidence type="ECO:0000313" key="1">
    <source>
        <dbReference type="EMBL" id="KAJ9595406.1"/>
    </source>
</evidence>
<dbReference type="Proteomes" id="UP001233999">
    <property type="component" value="Unassembled WGS sequence"/>
</dbReference>
<proteinExistence type="predicted"/>
<reference evidence="1" key="1">
    <citation type="journal article" date="2023" name="IScience">
        <title>Live-bearing cockroach genome reveals convergent evolutionary mechanisms linked to viviparity in insects and beyond.</title>
        <authorList>
            <person name="Fouks B."/>
            <person name="Harrison M.C."/>
            <person name="Mikhailova A.A."/>
            <person name="Marchal E."/>
            <person name="English S."/>
            <person name="Carruthers M."/>
            <person name="Jennings E.C."/>
            <person name="Chiamaka E.L."/>
            <person name="Frigard R.A."/>
            <person name="Pippel M."/>
            <person name="Attardo G.M."/>
            <person name="Benoit J.B."/>
            <person name="Bornberg-Bauer E."/>
            <person name="Tobe S.S."/>
        </authorList>
    </citation>
    <scope>NUCLEOTIDE SEQUENCE</scope>
    <source>
        <strain evidence="1">Stay&amp;Tobe</strain>
    </source>
</reference>
<comment type="caution">
    <text evidence="1">The sequence shown here is derived from an EMBL/GenBank/DDBJ whole genome shotgun (WGS) entry which is preliminary data.</text>
</comment>
<accession>A0AAD8EMB5</accession>
<organism evidence="1 2">
    <name type="scientific">Diploptera punctata</name>
    <name type="common">Pacific beetle cockroach</name>
    <dbReference type="NCBI Taxonomy" id="6984"/>
    <lineage>
        <taxon>Eukaryota</taxon>
        <taxon>Metazoa</taxon>
        <taxon>Ecdysozoa</taxon>
        <taxon>Arthropoda</taxon>
        <taxon>Hexapoda</taxon>
        <taxon>Insecta</taxon>
        <taxon>Pterygota</taxon>
        <taxon>Neoptera</taxon>
        <taxon>Polyneoptera</taxon>
        <taxon>Dictyoptera</taxon>
        <taxon>Blattodea</taxon>
        <taxon>Blaberoidea</taxon>
        <taxon>Blaberidae</taxon>
        <taxon>Diplopterinae</taxon>
        <taxon>Diploptera</taxon>
    </lineage>
</organism>
<feature type="non-terminal residue" evidence="1">
    <location>
        <position position="1"/>
    </location>
</feature>
<keyword evidence="2" id="KW-1185">Reference proteome</keyword>
<reference evidence="1" key="2">
    <citation type="submission" date="2023-05" db="EMBL/GenBank/DDBJ databases">
        <authorList>
            <person name="Fouks B."/>
        </authorList>
    </citation>
    <scope>NUCLEOTIDE SEQUENCE</scope>
    <source>
        <strain evidence="1">Stay&amp;Tobe</strain>
        <tissue evidence="1">Testes</tissue>
    </source>
</reference>
<evidence type="ECO:0000313" key="2">
    <source>
        <dbReference type="Proteomes" id="UP001233999"/>
    </source>
</evidence>
<dbReference type="EMBL" id="JASPKZ010002339">
    <property type="protein sequence ID" value="KAJ9595406.1"/>
    <property type="molecule type" value="Genomic_DNA"/>
</dbReference>
<gene>
    <name evidence="1" type="ORF">L9F63_013390</name>
</gene>
<dbReference type="AlphaFoldDB" id="A0AAD8EMB5"/>
<sequence>KNGTVATTWVDGFPLSALPLEFGAEIFSKQLLFWRADPFACNFDTDDIYD</sequence>
<protein>
    <submittedName>
        <fullName evidence="1">Uncharacterized protein</fullName>
    </submittedName>
</protein>
<feature type="non-terminal residue" evidence="1">
    <location>
        <position position="50"/>
    </location>
</feature>
<name>A0AAD8EMB5_DIPPU</name>